<evidence type="ECO:0000256" key="2">
    <source>
        <dbReference type="ARBA" id="ARBA00023169"/>
    </source>
</evidence>
<name>A0A549T1V8_METSR</name>
<keyword evidence="3" id="KW-0472">Membrane</keyword>
<feature type="transmembrane region" description="Helical" evidence="3">
    <location>
        <begin position="97"/>
        <end position="117"/>
    </location>
</feature>
<evidence type="ECO:0000256" key="1">
    <source>
        <dbReference type="ARBA" id="ARBA00006464"/>
    </source>
</evidence>
<comment type="caution">
    <text evidence="5">The sequence shown here is derived from an EMBL/GenBank/DDBJ whole genome shotgun (WGS) entry which is preliminary data.</text>
</comment>
<accession>A0A549T1V8</accession>
<evidence type="ECO:0000256" key="3">
    <source>
        <dbReference type="SAM" id="Phobius"/>
    </source>
</evidence>
<dbReference type="PANTHER" id="PTHR30576">
    <property type="entry name" value="COLANIC BIOSYNTHESIS UDP-GLUCOSE LIPID CARRIER TRANSFERASE"/>
    <property type="match status" value="1"/>
</dbReference>
<dbReference type="GO" id="GO:0016780">
    <property type="term" value="F:phosphotransferase activity, for other substituted phosphate groups"/>
    <property type="evidence" value="ECO:0007669"/>
    <property type="project" value="TreeGrafter"/>
</dbReference>
<organism evidence="5 6">
    <name type="scientific">Methylosinus sporium</name>
    <dbReference type="NCBI Taxonomy" id="428"/>
    <lineage>
        <taxon>Bacteria</taxon>
        <taxon>Pseudomonadati</taxon>
        <taxon>Pseudomonadota</taxon>
        <taxon>Alphaproteobacteria</taxon>
        <taxon>Hyphomicrobiales</taxon>
        <taxon>Methylocystaceae</taxon>
        <taxon>Methylosinus</taxon>
    </lineage>
</organism>
<protein>
    <recommendedName>
        <fullName evidence="4">Bacterial sugar transferase domain-containing protein</fullName>
    </recommendedName>
</protein>
<feature type="transmembrane region" description="Helical" evidence="3">
    <location>
        <begin position="72"/>
        <end position="91"/>
    </location>
</feature>
<dbReference type="GO" id="GO:0000271">
    <property type="term" value="P:polysaccharide biosynthetic process"/>
    <property type="evidence" value="ECO:0007669"/>
    <property type="project" value="UniProtKB-KW"/>
</dbReference>
<dbReference type="PANTHER" id="PTHR30576:SF8">
    <property type="entry name" value="UNDECAPRENYL-PHOSPHATE GALACTOSE PHOSPHOTRANSFERASE"/>
    <property type="match status" value="1"/>
</dbReference>
<keyword evidence="3" id="KW-0812">Transmembrane</keyword>
<feature type="transmembrane region" description="Helical" evidence="3">
    <location>
        <begin position="35"/>
        <end position="52"/>
    </location>
</feature>
<dbReference type="Pfam" id="PF02397">
    <property type="entry name" value="Bac_transf"/>
    <property type="match status" value="1"/>
</dbReference>
<dbReference type="InterPro" id="IPR003362">
    <property type="entry name" value="Bact_transf"/>
</dbReference>
<dbReference type="AlphaFoldDB" id="A0A549T1V8"/>
<sequence length="411" mass="44958">MRQSHLLLVELSLISIATVLALVLRDNLEVSAERLIDLAPYMLCTLSSAIVIRPTLGTSRSIWRFTTMTDYLRIYVATIALVIGALMLNRMAGVARALPMIQALLILFCLVGARVLMRMPHPLHERPSAAFHEGADGCKTVLIVGLGDLATLYSRSVSRLAPRPARIAGILSDDDCRTGRSCHGHPILGTPEQVAKALRVLEVDGVFLDCIIVAMPYEHLSSRARSELLKIEKLSDISLEFLVDQMVLRLSSAEGAATAGGSSHEVAALSFDASELAALKRRPFWRVKRAIDVIGASSIMSPLALFAAILAAIDVGRPVTFLHQRPGLEGRPFKLYKLRTMAKDYDAHGHRVPDELRTSPIGGFMKRMRLDELPQLFNILCGERSFVGSRPLLPVDQPAAYSARLSRASPA</sequence>
<evidence type="ECO:0000313" key="6">
    <source>
        <dbReference type="Proteomes" id="UP000316781"/>
    </source>
</evidence>
<reference evidence="5 6" key="1">
    <citation type="submission" date="2019-07" db="EMBL/GenBank/DDBJ databases">
        <title>Ln-dependent methylotrophs.</title>
        <authorList>
            <person name="Tani A."/>
        </authorList>
    </citation>
    <scope>NUCLEOTIDE SEQUENCE [LARGE SCALE GENOMIC DNA]</scope>
    <source>
        <strain evidence="5 6">SM89A</strain>
    </source>
</reference>
<evidence type="ECO:0000259" key="4">
    <source>
        <dbReference type="Pfam" id="PF02397"/>
    </source>
</evidence>
<dbReference type="RefSeq" id="WP_142862341.1">
    <property type="nucleotide sequence ID" value="NZ_VJMF01000025.1"/>
</dbReference>
<gene>
    <name evidence="5" type="ORF">FM996_06460</name>
</gene>
<dbReference type="Proteomes" id="UP000316781">
    <property type="component" value="Unassembled WGS sequence"/>
</dbReference>
<feature type="transmembrane region" description="Helical" evidence="3">
    <location>
        <begin position="290"/>
        <end position="313"/>
    </location>
</feature>
<dbReference type="EMBL" id="VJMF01000025">
    <property type="protein sequence ID" value="TRL35858.1"/>
    <property type="molecule type" value="Genomic_DNA"/>
</dbReference>
<dbReference type="Gene3D" id="3.40.50.720">
    <property type="entry name" value="NAD(P)-binding Rossmann-like Domain"/>
    <property type="match status" value="1"/>
</dbReference>
<evidence type="ECO:0000313" key="5">
    <source>
        <dbReference type="EMBL" id="TRL35858.1"/>
    </source>
</evidence>
<comment type="similarity">
    <text evidence="1">Belongs to the bacterial sugar transferase family.</text>
</comment>
<proteinExistence type="inferred from homology"/>
<feature type="domain" description="Bacterial sugar transferase" evidence="4">
    <location>
        <begin position="288"/>
        <end position="397"/>
    </location>
</feature>
<keyword evidence="2" id="KW-0270">Exopolysaccharide synthesis</keyword>
<keyword evidence="3" id="KW-1133">Transmembrane helix</keyword>